<sequence>MSSRRLGSDASRQSRPSSRAANVARPLSSDNRLNNDGGFTAGSTPARKRKHDAYAMEDLLKPSIVVKAYPTKLSIKPRSLQPLMLLPRERLGLSCLDLAAPSGEFEYAQFYESTIRILDLESRMGTRPIVLIARLESNRTSYVLERQDSGLYTLCKLGNWVDLEKLSSHATVAYTKLIRPRSNPAHASMPEATTTPELHKENKKRRLAIEAIQSLVKRPARSLSISLPSQAPEAAQVPTAVEQDVASQTLGPPSGLSPAEKNPDLEAMAATQLTKDPVPEQPSSQHTADDIFDNVRSHYFEALYHSMIDKKYRETVPDIIAKFKTHIAESADEQGPKAKKRKSKKMKLGKDSLYPAEDQHVRRWWDVRKPQAKDDDSMAAEAPQDTKLQVSCLRSRETQLQIILILEILALEPLRSAANANESQLPGLPADEPATEASKETTSKKRNKHNYPVLLDVHADRLSIWQSTSLDDIKMLEDSQAGQSNTAQKSNGTDSDPLKDFCIEIIVPFFSSRLPQQCDSLTRKLGGPVMPSPPKPKPRKTEAPTKPRAKPGMITKRATAPKPGRTLDRVLSKETEQHRRSMSRGPSSVIALMRSASTPIPMLKREPSDVVSLTAAPRRDSKDATSARDKSSGSSSAVGKRVTQEDKARRDAEIKAELQEAISSLRKPNREVVGKAMAEADERRATTSLSQLRKSKKPTEHTGFHNVIKATPVGPRFRNALARDAYSQPNMGIIHESIEGDHVPSSSSQRLVPSSAPRKRNRDGAFLVEESSPALPTMTAPVDLVGATPARPSFLKRGFLSAPGPDEGLVLASSPIAERKFLALPGSSLRHRDSGIGMPSSPDGGLAETPVKRPPIGRMGSLEGFVTVTPAKKRATDNIVAAPAEQEVTKGKDNNARMSIFERLGWDDDFDDMV</sequence>
<dbReference type="Gene3D" id="1.20.58.2130">
    <property type="match status" value="1"/>
</dbReference>
<dbReference type="PANTHER" id="PTHR28067:SF1">
    <property type="entry name" value="DNA REPLICATION REGULATOR SLD3"/>
    <property type="match status" value="1"/>
</dbReference>
<dbReference type="Proteomes" id="UP000829685">
    <property type="component" value="Unassembled WGS sequence"/>
</dbReference>
<feature type="compositionally biased region" description="Low complexity" evidence="1">
    <location>
        <begin position="8"/>
        <end position="21"/>
    </location>
</feature>
<feature type="region of interest" description="Disordered" evidence="1">
    <location>
        <begin position="678"/>
        <end position="700"/>
    </location>
</feature>
<dbReference type="EMBL" id="JAFIMR010000033">
    <property type="protein sequence ID" value="KAI1859787.1"/>
    <property type="molecule type" value="Genomic_DNA"/>
</dbReference>
<name>A0A9Q0AKV1_9PEZI</name>
<evidence type="ECO:0000313" key="3">
    <source>
        <dbReference type="EMBL" id="KAI1859787.1"/>
    </source>
</evidence>
<feature type="compositionally biased region" description="Basic and acidic residues" evidence="1">
    <location>
        <begin position="617"/>
        <end position="631"/>
    </location>
</feature>
<proteinExistence type="predicted"/>
<organism evidence="3 4">
    <name type="scientific">Neoarthrinium moseri</name>
    <dbReference type="NCBI Taxonomy" id="1658444"/>
    <lineage>
        <taxon>Eukaryota</taxon>
        <taxon>Fungi</taxon>
        <taxon>Dikarya</taxon>
        <taxon>Ascomycota</taxon>
        <taxon>Pezizomycotina</taxon>
        <taxon>Sordariomycetes</taxon>
        <taxon>Xylariomycetidae</taxon>
        <taxon>Amphisphaeriales</taxon>
        <taxon>Apiosporaceae</taxon>
        <taxon>Neoarthrinium</taxon>
    </lineage>
</organism>
<dbReference type="InterPro" id="IPR013948">
    <property type="entry name" value="DNA_replication_reg_Sld3_C"/>
</dbReference>
<feature type="region of interest" description="Disordered" evidence="1">
    <location>
        <begin position="234"/>
        <end position="261"/>
    </location>
</feature>
<feature type="region of interest" description="Disordered" evidence="1">
    <location>
        <begin position="521"/>
        <end position="651"/>
    </location>
</feature>
<keyword evidence="4" id="KW-1185">Reference proteome</keyword>
<comment type="caution">
    <text evidence="3">The sequence shown here is derived from an EMBL/GenBank/DDBJ whole genome shotgun (WGS) entry which is preliminary data.</text>
</comment>
<protein>
    <recommendedName>
        <fullName evidence="2">DNA replication regulator Sld3 C-terminal domain-containing protein</fullName>
    </recommendedName>
</protein>
<dbReference type="Pfam" id="PF08639">
    <property type="entry name" value="Sld3_STD"/>
    <property type="match status" value="1"/>
</dbReference>
<evidence type="ECO:0000256" key="1">
    <source>
        <dbReference type="SAM" id="MobiDB-lite"/>
    </source>
</evidence>
<feature type="region of interest" description="Disordered" evidence="1">
    <location>
        <begin position="329"/>
        <end position="349"/>
    </location>
</feature>
<reference evidence="3" key="1">
    <citation type="submission" date="2021-03" db="EMBL/GenBank/DDBJ databases">
        <title>Revisited historic fungal species revealed as producer of novel bioactive compounds through whole genome sequencing and comparative genomics.</title>
        <authorList>
            <person name="Vignolle G.A."/>
            <person name="Hochenegger N."/>
            <person name="Mach R.L."/>
            <person name="Mach-Aigner A.R."/>
            <person name="Javad Rahimi M."/>
            <person name="Salim K.A."/>
            <person name="Chan C.M."/>
            <person name="Lim L.B.L."/>
            <person name="Cai F."/>
            <person name="Druzhinina I.S."/>
            <person name="U'Ren J.M."/>
            <person name="Derntl C."/>
        </authorList>
    </citation>
    <scope>NUCLEOTIDE SEQUENCE</scope>
    <source>
        <strain evidence="3">TUCIM 5799</strain>
    </source>
</reference>
<feature type="region of interest" description="Disordered" evidence="1">
    <location>
        <begin position="1"/>
        <end position="47"/>
    </location>
</feature>
<feature type="compositionally biased region" description="Low complexity" evidence="1">
    <location>
        <begin position="744"/>
        <end position="756"/>
    </location>
</feature>
<feature type="compositionally biased region" description="Basic and acidic residues" evidence="1">
    <location>
        <begin position="642"/>
        <end position="651"/>
    </location>
</feature>
<feature type="domain" description="DNA replication regulator Sld3 C-terminal" evidence="2">
    <location>
        <begin position="307"/>
        <end position="791"/>
    </location>
</feature>
<feature type="region of interest" description="Disordered" evidence="1">
    <location>
        <begin position="738"/>
        <end position="763"/>
    </location>
</feature>
<evidence type="ECO:0000313" key="4">
    <source>
        <dbReference type="Proteomes" id="UP000829685"/>
    </source>
</evidence>
<feature type="compositionally biased region" description="Basic residues" evidence="1">
    <location>
        <begin position="337"/>
        <end position="347"/>
    </location>
</feature>
<dbReference type="InterPro" id="IPR042511">
    <property type="entry name" value="Sld3"/>
</dbReference>
<dbReference type="AlphaFoldDB" id="A0A9Q0AKV1"/>
<feature type="region of interest" description="Disordered" evidence="1">
    <location>
        <begin position="422"/>
        <end position="447"/>
    </location>
</feature>
<feature type="compositionally biased region" description="Low complexity" evidence="1">
    <location>
        <begin position="632"/>
        <end position="641"/>
    </location>
</feature>
<gene>
    <name evidence="3" type="ORF">JX265_010236</name>
</gene>
<dbReference type="GO" id="GO:0031261">
    <property type="term" value="C:DNA replication preinitiation complex"/>
    <property type="evidence" value="ECO:0007669"/>
    <property type="project" value="TreeGrafter"/>
</dbReference>
<feature type="region of interest" description="Disordered" evidence="1">
    <location>
        <begin position="832"/>
        <end position="859"/>
    </location>
</feature>
<dbReference type="GO" id="GO:0006270">
    <property type="term" value="P:DNA replication initiation"/>
    <property type="evidence" value="ECO:0007669"/>
    <property type="project" value="InterPro"/>
</dbReference>
<feature type="compositionally biased region" description="Basic and acidic residues" evidence="1">
    <location>
        <begin position="565"/>
        <end position="579"/>
    </location>
</feature>
<accession>A0A9Q0AKV1</accession>
<evidence type="ECO:0000259" key="2">
    <source>
        <dbReference type="Pfam" id="PF08639"/>
    </source>
</evidence>
<feature type="region of interest" description="Disordered" evidence="1">
    <location>
        <begin position="183"/>
        <end position="203"/>
    </location>
</feature>
<dbReference type="PANTHER" id="PTHR28067">
    <property type="entry name" value="DNA REPLICATION REGULATOR SLD3"/>
    <property type="match status" value="1"/>
</dbReference>